<feature type="domain" description="SWIM-type" evidence="3">
    <location>
        <begin position="129"/>
        <end position="161"/>
    </location>
</feature>
<comment type="caution">
    <text evidence="4">The sequence shown here is derived from an EMBL/GenBank/DDBJ whole genome shotgun (WGS) entry which is preliminary data.</text>
</comment>
<gene>
    <name evidence="4" type="ORF">PHPALM_11398</name>
</gene>
<proteinExistence type="predicted"/>
<protein>
    <recommendedName>
        <fullName evidence="3">SWIM-type domain-containing protein</fullName>
    </recommendedName>
</protein>
<evidence type="ECO:0000313" key="4">
    <source>
        <dbReference type="EMBL" id="POM71965.1"/>
    </source>
</evidence>
<organism evidence="4 5">
    <name type="scientific">Phytophthora palmivora</name>
    <dbReference type="NCBI Taxonomy" id="4796"/>
    <lineage>
        <taxon>Eukaryota</taxon>
        <taxon>Sar</taxon>
        <taxon>Stramenopiles</taxon>
        <taxon>Oomycota</taxon>
        <taxon>Peronosporomycetes</taxon>
        <taxon>Peronosporales</taxon>
        <taxon>Peronosporaceae</taxon>
        <taxon>Phytophthora</taxon>
    </lineage>
</organism>
<feature type="transmembrane region" description="Helical" evidence="2">
    <location>
        <begin position="12"/>
        <end position="32"/>
    </location>
</feature>
<evidence type="ECO:0000259" key="3">
    <source>
        <dbReference type="PROSITE" id="PS50966"/>
    </source>
</evidence>
<reference evidence="4 5" key="1">
    <citation type="journal article" date="2017" name="Genome Biol. Evol.">
        <title>Phytophthora megakarya and P. palmivora, closely related causal agents of cacao black pod rot, underwent increases in genome sizes and gene numbers by different mechanisms.</title>
        <authorList>
            <person name="Ali S.S."/>
            <person name="Shao J."/>
            <person name="Lary D.J."/>
            <person name="Kronmiller B."/>
            <person name="Shen D."/>
            <person name="Strem M.D."/>
            <person name="Amoako-Attah I."/>
            <person name="Akrofi A.Y."/>
            <person name="Begoude B.A."/>
            <person name="Ten Hoopen G.M."/>
            <person name="Coulibaly K."/>
            <person name="Kebe B.I."/>
            <person name="Melnick R.L."/>
            <person name="Guiltinan M.J."/>
            <person name="Tyler B.M."/>
            <person name="Meinhardt L.W."/>
            <person name="Bailey B.A."/>
        </authorList>
    </citation>
    <scope>NUCLEOTIDE SEQUENCE [LARGE SCALE GENOMIC DNA]</scope>
    <source>
        <strain evidence="5">sbr112.9</strain>
    </source>
</reference>
<keyword evidence="2" id="KW-0812">Transmembrane</keyword>
<keyword evidence="1" id="KW-0862">Zinc</keyword>
<evidence type="ECO:0000313" key="5">
    <source>
        <dbReference type="Proteomes" id="UP000237271"/>
    </source>
</evidence>
<keyword evidence="5" id="KW-1185">Reference proteome</keyword>
<name>A0A2P4Y2C6_9STRA</name>
<sequence>MDLKSHVNFLFYYILCATGASVKICGLCMKLGHVSHVGNHTNNRHPTYRLETAWGNLKEILKPEMDLDVCTETLIFLQSTAEFEYTARFRVVGSPKGYEPFKRGYLTYEGRWLQDGIFQLRSGASERDYVVNISTYMCSCFFVGTMLPLCHHTIFIRSNLKKKKMIFINYIPPH</sequence>
<dbReference type="Proteomes" id="UP000237271">
    <property type="component" value="Unassembled WGS sequence"/>
</dbReference>
<dbReference type="OrthoDB" id="123348at2759"/>
<feature type="transmembrane region" description="Helical" evidence="2">
    <location>
        <begin position="133"/>
        <end position="156"/>
    </location>
</feature>
<dbReference type="GO" id="GO:0008270">
    <property type="term" value="F:zinc ion binding"/>
    <property type="evidence" value="ECO:0007669"/>
    <property type="project" value="UniProtKB-KW"/>
</dbReference>
<keyword evidence="1" id="KW-0863">Zinc-finger</keyword>
<accession>A0A2P4Y2C6</accession>
<dbReference type="InterPro" id="IPR007527">
    <property type="entry name" value="Znf_SWIM"/>
</dbReference>
<keyword evidence="1" id="KW-0479">Metal-binding</keyword>
<dbReference type="EMBL" id="NCKW01006383">
    <property type="protein sequence ID" value="POM71965.1"/>
    <property type="molecule type" value="Genomic_DNA"/>
</dbReference>
<evidence type="ECO:0000256" key="2">
    <source>
        <dbReference type="SAM" id="Phobius"/>
    </source>
</evidence>
<keyword evidence="2" id="KW-0472">Membrane</keyword>
<dbReference type="PROSITE" id="PS50966">
    <property type="entry name" value="ZF_SWIM"/>
    <property type="match status" value="1"/>
</dbReference>
<dbReference type="AlphaFoldDB" id="A0A2P4Y2C6"/>
<keyword evidence="2" id="KW-1133">Transmembrane helix</keyword>
<evidence type="ECO:0000256" key="1">
    <source>
        <dbReference type="PROSITE-ProRule" id="PRU00325"/>
    </source>
</evidence>